<dbReference type="InterPro" id="IPR015889">
    <property type="entry name" value="Intradiol_dOase_core"/>
</dbReference>
<evidence type="ECO:0000313" key="5">
    <source>
        <dbReference type="EMBL" id="ACM30529.1"/>
    </source>
</evidence>
<keyword evidence="2 5" id="KW-0223">Dioxygenase</keyword>
<dbReference type="PANTHER" id="PTHR33711">
    <property type="entry name" value="DIOXYGENASE, PUTATIVE (AFU_ORTHOLOGUE AFUA_2G02910)-RELATED"/>
    <property type="match status" value="1"/>
</dbReference>
<dbReference type="InterPro" id="IPR050770">
    <property type="entry name" value="Intradiol_RC_Dioxygenase"/>
</dbReference>
<evidence type="ECO:0000313" key="6">
    <source>
        <dbReference type="Proteomes" id="UP000001600"/>
    </source>
</evidence>
<dbReference type="GO" id="GO:0018578">
    <property type="term" value="F:protocatechuate 3,4-dioxygenase activity"/>
    <property type="evidence" value="ECO:0007669"/>
    <property type="project" value="InterPro"/>
</dbReference>
<dbReference type="AlphaFoldDB" id="B9JKT7"/>
<evidence type="ECO:0000259" key="4">
    <source>
        <dbReference type="Pfam" id="PF00775"/>
    </source>
</evidence>
<keyword evidence="3" id="KW-0560">Oxidoreductase</keyword>
<dbReference type="Gene3D" id="2.60.130.10">
    <property type="entry name" value="Aromatic compound dioxygenase"/>
    <property type="match status" value="1"/>
</dbReference>
<evidence type="ECO:0000256" key="1">
    <source>
        <dbReference type="ARBA" id="ARBA00007825"/>
    </source>
</evidence>
<dbReference type="InterPro" id="IPR000627">
    <property type="entry name" value="Intradiol_dOase_C"/>
</dbReference>
<gene>
    <name evidence="5" type="primary">pcaG</name>
    <name evidence="5" type="ordered locus">Arad_9504</name>
</gene>
<protein>
    <submittedName>
        <fullName evidence="5">Protocatechuate 3,4-dioxygenase, alpha subunit</fullName>
    </submittedName>
</protein>
<proteinExistence type="inferred from homology"/>
<reference evidence="5 6" key="1">
    <citation type="journal article" date="2009" name="J. Bacteriol.">
        <title>Genome sequences of three Agrobacterium biovars help elucidate the evolution of multichromosome genomes in bacteria.</title>
        <authorList>
            <person name="Slater S.C."/>
            <person name="Goldman B.S."/>
            <person name="Goodner B."/>
            <person name="Setubal J.C."/>
            <person name="Farrand S.K."/>
            <person name="Nester E.W."/>
            <person name="Burr T.J."/>
            <person name="Banta L."/>
            <person name="Dickerman A.W."/>
            <person name="Paulsen I."/>
            <person name="Otten L."/>
            <person name="Suen G."/>
            <person name="Welch R."/>
            <person name="Almeida N.F."/>
            <person name="Arnold F."/>
            <person name="Burton O.T."/>
            <person name="Du Z."/>
            <person name="Ewing A."/>
            <person name="Godsy E."/>
            <person name="Heisel S."/>
            <person name="Houmiel K.L."/>
            <person name="Jhaveri J."/>
            <person name="Lu J."/>
            <person name="Miller N.M."/>
            <person name="Norton S."/>
            <person name="Chen Q."/>
            <person name="Phoolcharoen W."/>
            <person name="Ohlin V."/>
            <person name="Ondrusek D."/>
            <person name="Pride N."/>
            <person name="Stricklin S.L."/>
            <person name="Sun J."/>
            <person name="Wheeler C."/>
            <person name="Wilson L."/>
            <person name="Zhu H."/>
            <person name="Wood D.W."/>
        </authorList>
    </citation>
    <scope>NUCLEOTIDE SEQUENCE [LARGE SCALE GENOMIC DNA]</scope>
    <source>
        <strain evidence="6">K84 / ATCC BAA-868</strain>
    </source>
</reference>
<sequence>MMVQELVYLKETPSQTAGPYVHIGLTPNFCDIGGVYDTDIGTSMVNDKTLGERITVKGRIFDGADTLVKDAVVEIWQADSAGLYNSPSEMRGTADPNFTGWGRCPTSAEDGVFSFETIKPGRAPYKDGRKMAPHITLWIVARGINIGLHTRLYFPDEAKANAEDPLLARIEHRQRVATLIASQEGSVYTLDVHLQGDKETVFLDI</sequence>
<comment type="similarity">
    <text evidence="1">Belongs to the intradiol ring-cleavage dioxygenase family.</text>
</comment>
<dbReference type="Pfam" id="PF00775">
    <property type="entry name" value="Dioxygenase_C"/>
    <property type="match status" value="1"/>
</dbReference>
<dbReference type="NCBIfam" id="TIGR02423">
    <property type="entry name" value="protocat_alph"/>
    <property type="match status" value="1"/>
</dbReference>
<dbReference type="Proteomes" id="UP000001600">
    <property type="component" value="Chromosome 2"/>
</dbReference>
<evidence type="ECO:0000256" key="2">
    <source>
        <dbReference type="ARBA" id="ARBA00022964"/>
    </source>
</evidence>
<dbReference type="eggNOG" id="COG3485">
    <property type="taxonomic scope" value="Bacteria"/>
</dbReference>
<dbReference type="KEGG" id="ara:Arad_9504"/>
<dbReference type="InterPro" id="IPR012786">
    <property type="entry name" value="Protocat_dOase_a"/>
</dbReference>
<dbReference type="EMBL" id="CP000629">
    <property type="protein sequence ID" value="ACM30529.1"/>
    <property type="molecule type" value="Genomic_DNA"/>
</dbReference>
<name>B9JKT7_RHIR8</name>
<dbReference type="GO" id="GO:0008199">
    <property type="term" value="F:ferric iron binding"/>
    <property type="evidence" value="ECO:0007669"/>
    <property type="project" value="InterPro"/>
</dbReference>
<dbReference type="HOGENOM" id="CLU_027719_7_1_5"/>
<dbReference type="STRING" id="311403.Arad_9504"/>
<accession>B9JKT7</accession>
<dbReference type="SUPFAM" id="SSF49482">
    <property type="entry name" value="Aromatic compound dioxygenase"/>
    <property type="match status" value="1"/>
</dbReference>
<dbReference type="PANTHER" id="PTHR33711:SF9">
    <property type="entry name" value="PROTOCATECHUATE 3,4-DIOXYGENASE ALPHA CHAIN"/>
    <property type="match status" value="1"/>
</dbReference>
<dbReference type="CDD" id="cd03463">
    <property type="entry name" value="3_4-PCD_alpha"/>
    <property type="match status" value="1"/>
</dbReference>
<organism evidence="5 6">
    <name type="scientific">Rhizobium rhizogenes (strain K84 / ATCC BAA-868)</name>
    <name type="common">Agrobacterium radiobacter</name>
    <dbReference type="NCBI Taxonomy" id="311403"/>
    <lineage>
        <taxon>Bacteria</taxon>
        <taxon>Pseudomonadati</taxon>
        <taxon>Pseudomonadota</taxon>
        <taxon>Alphaproteobacteria</taxon>
        <taxon>Hyphomicrobiales</taxon>
        <taxon>Rhizobiaceae</taxon>
        <taxon>Rhizobium/Agrobacterium group</taxon>
        <taxon>Rhizobium</taxon>
    </lineage>
</organism>
<feature type="domain" description="Intradiol ring-cleavage dioxygenases" evidence="4">
    <location>
        <begin position="27"/>
        <end position="185"/>
    </location>
</feature>
<evidence type="ECO:0000256" key="3">
    <source>
        <dbReference type="ARBA" id="ARBA00023002"/>
    </source>
</evidence>